<dbReference type="Proteomes" id="UP000005408">
    <property type="component" value="Unassembled WGS sequence"/>
</dbReference>
<sequence>MDDEDLQKIKILPTDQEKEFGSVWRKWITRKISQEKSGTAKPKWNNLLDSHLRRKLKRSEGETKSSDLNKTEDSGIKNEPDLNHQGKMADNHELQVDDGDEEMNHQDYIHEELRGKLPNPIKVLPKFQRTFSLPEGVKDSSIPDTKNIYVPSIDYCPYLDKPPRKKQHQSDTKQKDVLENKNVENKTKDDVIVIPEKDYCPYLDKPPRPQIKQNDFEVRKWILKNETGDDEELQVFFQDNTSLKERRTSAGKSLVSPRSNSLPEIKFNHDKPPKWMELVDMKLGFGDFPDDIDSIVESNVETEITEVKTNQRNEDIEPDVFKPALRYNQAQPWWFPGMLGSLRDTPDFGKYSRFSFLFYLCTVHHCFRDHQGTL</sequence>
<keyword evidence="3" id="KW-1185">Reference proteome</keyword>
<evidence type="ECO:0000313" key="2">
    <source>
        <dbReference type="EnsemblMetazoa" id="G15662.1:cds"/>
    </source>
</evidence>
<dbReference type="EnsemblMetazoa" id="G15662.1">
    <property type="protein sequence ID" value="G15662.1:cds"/>
    <property type="gene ID" value="G15662"/>
</dbReference>
<protein>
    <submittedName>
        <fullName evidence="2">Uncharacterized protein</fullName>
    </submittedName>
</protein>
<feature type="compositionally biased region" description="Basic and acidic residues" evidence="1">
    <location>
        <begin position="58"/>
        <end position="89"/>
    </location>
</feature>
<feature type="region of interest" description="Disordered" evidence="1">
    <location>
        <begin position="35"/>
        <end position="89"/>
    </location>
</feature>
<evidence type="ECO:0000256" key="1">
    <source>
        <dbReference type="SAM" id="MobiDB-lite"/>
    </source>
</evidence>
<evidence type="ECO:0000313" key="3">
    <source>
        <dbReference type="Proteomes" id="UP000005408"/>
    </source>
</evidence>
<reference evidence="2" key="1">
    <citation type="submission" date="2022-08" db="UniProtKB">
        <authorList>
            <consortium name="EnsemblMetazoa"/>
        </authorList>
    </citation>
    <scope>IDENTIFICATION</scope>
    <source>
        <strain evidence="2">05x7-T-G4-1.051#20</strain>
    </source>
</reference>
<organism evidence="2 3">
    <name type="scientific">Magallana gigas</name>
    <name type="common">Pacific oyster</name>
    <name type="synonym">Crassostrea gigas</name>
    <dbReference type="NCBI Taxonomy" id="29159"/>
    <lineage>
        <taxon>Eukaryota</taxon>
        <taxon>Metazoa</taxon>
        <taxon>Spiralia</taxon>
        <taxon>Lophotrochozoa</taxon>
        <taxon>Mollusca</taxon>
        <taxon>Bivalvia</taxon>
        <taxon>Autobranchia</taxon>
        <taxon>Pteriomorphia</taxon>
        <taxon>Ostreida</taxon>
        <taxon>Ostreoidea</taxon>
        <taxon>Ostreidae</taxon>
        <taxon>Magallana</taxon>
    </lineage>
</organism>
<proteinExistence type="predicted"/>
<accession>A0A8W8ISI1</accession>
<dbReference type="AlphaFoldDB" id="A0A8W8ISI1"/>
<name>A0A8W8ISI1_MAGGI</name>